<proteinExistence type="predicted"/>
<dbReference type="EMBL" id="VTPC01002044">
    <property type="protein sequence ID" value="KAF2900703.1"/>
    <property type="molecule type" value="Genomic_DNA"/>
</dbReference>
<dbReference type="Proteomes" id="UP000801492">
    <property type="component" value="Unassembled WGS sequence"/>
</dbReference>
<feature type="region of interest" description="Disordered" evidence="1">
    <location>
        <begin position="1"/>
        <end position="48"/>
    </location>
</feature>
<accession>A0A8K0GK25</accession>
<feature type="region of interest" description="Disordered" evidence="1">
    <location>
        <begin position="112"/>
        <end position="172"/>
    </location>
</feature>
<sequence length="276" mass="31397">RKKDQLEYEGQQSESEQEYNPAVESDESEGKDNVHREHFVSNDKKRGGTTVFSYKTKKENIIKEFPAPKAGARNITNEIDAFLQSVDIPMIEEIVECTNMYIHYKRVEYGREKDAKETSKTEPKSDRPPIKPDEPGGNRRDSSQTPVPPAKVVMPEPGSTQPALDNGMTKPAGATPRAAVIIHHNVEPVSLQPPGRRRVSNEDRPHYGSHRNRLDLTVNDWEFADFEVPARTLTDHRGEYLTRSTHGHRSFHRSGTVRPRPQPIGDHSPDRIRQPR</sequence>
<keyword evidence="3" id="KW-1185">Reference proteome</keyword>
<feature type="compositionally biased region" description="Basic and acidic residues" evidence="1">
    <location>
        <begin position="267"/>
        <end position="276"/>
    </location>
</feature>
<reference evidence="2" key="1">
    <citation type="submission" date="2019-08" db="EMBL/GenBank/DDBJ databases">
        <title>The genome of the North American firefly Photinus pyralis.</title>
        <authorList>
            <consortium name="Photinus pyralis genome working group"/>
            <person name="Fallon T.R."/>
            <person name="Sander Lower S.E."/>
            <person name="Weng J.-K."/>
        </authorList>
    </citation>
    <scope>NUCLEOTIDE SEQUENCE</scope>
    <source>
        <strain evidence="2">TRF0915ILg1</strain>
        <tissue evidence="2">Whole body</tissue>
    </source>
</reference>
<feature type="compositionally biased region" description="Basic and acidic residues" evidence="1">
    <location>
        <begin position="28"/>
        <end position="46"/>
    </location>
</feature>
<gene>
    <name evidence="2" type="ORF">ILUMI_05481</name>
</gene>
<name>A0A8K0GK25_IGNLU</name>
<evidence type="ECO:0000313" key="2">
    <source>
        <dbReference type="EMBL" id="KAF2900703.1"/>
    </source>
</evidence>
<comment type="caution">
    <text evidence="2">The sequence shown here is derived from an EMBL/GenBank/DDBJ whole genome shotgun (WGS) entry which is preliminary data.</text>
</comment>
<feature type="region of interest" description="Disordered" evidence="1">
    <location>
        <begin position="185"/>
        <end position="211"/>
    </location>
</feature>
<feature type="region of interest" description="Disordered" evidence="1">
    <location>
        <begin position="238"/>
        <end position="276"/>
    </location>
</feature>
<dbReference type="AlphaFoldDB" id="A0A8K0GK25"/>
<organism evidence="2 3">
    <name type="scientific">Ignelater luminosus</name>
    <name type="common">Cucubano</name>
    <name type="synonym">Pyrophorus luminosus</name>
    <dbReference type="NCBI Taxonomy" id="2038154"/>
    <lineage>
        <taxon>Eukaryota</taxon>
        <taxon>Metazoa</taxon>
        <taxon>Ecdysozoa</taxon>
        <taxon>Arthropoda</taxon>
        <taxon>Hexapoda</taxon>
        <taxon>Insecta</taxon>
        <taxon>Pterygota</taxon>
        <taxon>Neoptera</taxon>
        <taxon>Endopterygota</taxon>
        <taxon>Coleoptera</taxon>
        <taxon>Polyphaga</taxon>
        <taxon>Elateriformia</taxon>
        <taxon>Elateroidea</taxon>
        <taxon>Elateridae</taxon>
        <taxon>Agrypninae</taxon>
        <taxon>Pyrophorini</taxon>
        <taxon>Ignelater</taxon>
    </lineage>
</organism>
<feature type="non-terminal residue" evidence="2">
    <location>
        <position position="1"/>
    </location>
</feature>
<protein>
    <submittedName>
        <fullName evidence="2">Uncharacterized protein</fullName>
    </submittedName>
</protein>
<feature type="compositionally biased region" description="Basic and acidic residues" evidence="1">
    <location>
        <begin position="112"/>
        <end position="142"/>
    </location>
</feature>
<evidence type="ECO:0000256" key="1">
    <source>
        <dbReference type="SAM" id="MobiDB-lite"/>
    </source>
</evidence>
<evidence type="ECO:0000313" key="3">
    <source>
        <dbReference type="Proteomes" id="UP000801492"/>
    </source>
</evidence>